<comment type="subcellular location">
    <subcellularLocation>
        <location evidence="2">Cytoplasm</location>
    </subcellularLocation>
    <text evidence="2">Associated with two foci at the outer edges of the nucleoid region in young cells, and at four foci within both cell halves in older cells.</text>
</comment>
<dbReference type="Gene3D" id="6.10.250.2410">
    <property type="match status" value="1"/>
</dbReference>
<dbReference type="GO" id="GO:0005737">
    <property type="term" value="C:cytoplasm"/>
    <property type="evidence" value="ECO:0007669"/>
    <property type="project" value="UniProtKB-SubCell"/>
</dbReference>
<dbReference type="GO" id="GO:0006260">
    <property type="term" value="P:DNA replication"/>
    <property type="evidence" value="ECO:0007669"/>
    <property type="project" value="UniProtKB-UniRule"/>
</dbReference>
<dbReference type="Pfam" id="PF02616">
    <property type="entry name" value="SMC_ScpA"/>
    <property type="match status" value="1"/>
</dbReference>
<dbReference type="STRING" id="1882918.BCY86_07080"/>
<dbReference type="InterPro" id="IPR003768">
    <property type="entry name" value="ScpA"/>
</dbReference>
<dbReference type="EMBL" id="CP016908">
    <property type="protein sequence ID" value="APS00946.1"/>
    <property type="molecule type" value="Genomic_DNA"/>
</dbReference>
<evidence type="ECO:0000256" key="2">
    <source>
        <dbReference type="HAMAP-Rule" id="MF_01805"/>
    </source>
</evidence>
<dbReference type="RefSeq" id="WP_075277649.1">
    <property type="nucleotide sequence ID" value="NZ_CP016908.1"/>
</dbReference>
<keyword evidence="4" id="KW-1185">Reference proteome</keyword>
<dbReference type="HAMAP" id="MF_01805">
    <property type="entry name" value="ScpA"/>
    <property type="match status" value="1"/>
</dbReference>
<gene>
    <name evidence="2" type="primary">scpA</name>
    <name evidence="3" type="ORF">BCY86_07080</name>
</gene>
<protein>
    <recommendedName>
        <fullName evidence="1 2">Segregation and condensation protein A</fullName>
    </recommendedName>
</protein>
<keyword evidence="2" id="KW-0132">Cell division</keyword>
<dbReference type="PANTHER" id="PTHR33969">
    <property type="entry name" value="SEGREGATION AND CONDENSATION PROTEIN A"/>
    <property type="match status" value="1"/>
</dbReference>
<dbReference type="PANTHER" id="PTHR33969:SF2">
    <property type="entry name" value="SEGREGATION AND CONDENSATION PROTEIN A"/>
    <property type="match status" value="1"/>
</dbReference>
<keyword evidence="2" id="KW-0131">Cell cycle</keyword>
<dbReference type="AlphaFoldDB" id="A0A1L6MZM6"/>
<keyword evidence="2" id="KW-0159">Chromosome partition</keyword>
<evidence type="ECO:0000313" key="3">
    <source>
        <dbReference type="EMBL" id="APS00946.1"/>
    </source>
</evidence>
<dbReference type="GO" id="GO:0007059">
    <property type="term" value="P:chromosome segregation"/>
    <property type="evidence" value="ECO:0007669"/>
    <property type="project" value="UniProtKB-UniRule"/>
</dbReference>
<comment type="subunit">
    <text evidence="2">Component of a cohesin-like complex composed of ScpA, ScpB and the Smc homodimer, in which ScpA and ScpB bind to the head domain of Smc. The presence of the three proteins is required for the association of the complex with DNA.</text>
</comment>
<proteinExistence type="inferred from homology"/>
<dbReference type="GO" id="GO:0051301">
    <property type="term" value="P:cell division"/>
    <property type="evidence" value="ECO:0007669"/>
    <property type="project" value="UniProtKB-KW"/>
</dbReference>
<reference evidence="3 4" key="1">
    <citation type="submission" date="2016-08" db="EMBL/GenBank/DDBJ databases">
        <title>Identification and validation of antigenic proteins from Pajaroellobacter abortibovis using de-novo genome sequence assembly and reverse vaccinology.</title>
        <authorList>
            <person name="Welly B.T."/>
            <person name="Miller M.R."/>
            <person name="Stott J.L."/>
            <person name="Blanchard M.T."/>
            <person name="Islas-Trejo A.D."/>
            <person name="O'Rourke S.M."/>
            <person name="Young A.E."/>
            <person name="Medrano J.F."/>
            <person name="Van Eenennaam A.L."/>
        </authorList>
    </citation>
    <scope>NUCLEOTIDE SEQUENCE [LARGE SCALE GENOMIC DNA]</scope>
    <source>
        <strain evidence="3 4">BTF92-0548A/99-0131</strain>
    </source>
</reference>
<keyword evidence="2" id="KW-0963">Cytoplasm</keyword>
<dbReference type="KEGG" id="pabo:BCY86_07080"/>
<accession>A0A1L6MZM6</accession>
<evidence type="ECO:0000313" key="4">
    <source>
        <dbReference type="Proteomes" id="UP000185544"/>
    </source>
</evidence>
<name>A0A1L6MZM6_9BACT</name>
<comment type="function">
    <text evidence="2">Participates in chromosomal partition during cell division. May act via the formation of a condensin-like complex containing Smc and ScpB that pull DNA away from mid-cell into both cell halves.</text>
</comment>
<sequence>MNPSPTANASSAHESKCFLTLPTFEGPLDLLLHLCQKHELDILDVPIAFVTAKYLDYLALMQHQHLDIASEYLVVAVTLAHIKSKMLVPSPSLQEQQEAQEPERDPREALILRLLEYQKYKQAALELSQFHREGDDVFFRALPPEENNRSSLPPVLASGSPFALMSALHRLFSKERIKRVHTVTVEPTTLTERIQQLTHLLLERRHFAFHELFKGIATRIERVITFLALLEMTRLHQVHLMQATPLGPLYIHEVEPKKKEKELNQENDRA</sequence>
<organism evidence="3 4">
    <name type="scientific">Pajaroellobacter abortibovis</name>
    <dbReference type="NCBI Taxonomy" id="1882918"/>
    <lineage>
        <taxon>Bacteria</taxon>
        <taxon>Pseudomonadati</taxon>
        <taxon>Myxococcota</taxon>
        <taxon>Polyangia</taxon>
        <taxon>Polyangiales</taxon>
        <taxon>Polyangiaceae</taxon>
    </lineage>
</organism>
<evidence type="ECO:0000256" key="1">
    <source>
        <dbReference type="ARBA" id="ARBA00044777"/>
    </source>
</evidence>
<comment type="similarity">
    <text evidence="2">Belongs to the ScpA family.</text>
</comment>
<dbReference type="Proteomes" id="UP000185544">
    <property type="component" value="Chromosome"/>
</dbReference>